<accession>A0A0J9E922</accession>
<organism evidence="1 2">
    <name type="scientific">Candidatus Rhodobacter oscarellae</name>
    <dbReference type="NCBI Taxonomy" id="1675527"/>
    <lineage>
        <taxon>Bacteria</taxon>
        <taxon>Pseudomonadati</taxon>
        <taxon>Pseudomonadota</taxon>
        <taxon>Alphaproteobacteria</taxon>
        <taxon>Rhodobacterales</taxon>
        <taxon>Rhodobacter group</taxon>
        <taxon>Rhodobacter</taxon>
    </lineage>
</organism>
<dbReference type="EMBL" id="LFTY01000002">
    <property type="protein sequence ID" value="KMW59292.1"/>
    <property type="molecule type" value="Genomic_DNA"/>
</dbReference>
<proteinExistence type="predicted"/>
<dbReference type="PATRIC" id="fig|1675527.3.peg.4474"/>
<comment type="caution">
    <text evidence="1">The sequence shown here is derived from an EMBL/GenBank/DDBJ whole genome shotgun (WGS) entry which is preliminary data.</text>
</comment>
<name>A0A0J9E922_9RHOB</name>
<keyword evidence="2" id="KW-1185">Reference proteome</keyword>
<dbReference type="STRING" id="1675527.AIOL_004273"/>
<evidence type="ECO:0000313" key="1">
    <source>
        <dbReference type="EMBL" id="KMW59292.1"/>
    </source>
</evidence>
<dbReference type="Proteomes" id="UP000037178">
    <property type="component" value="Unassembled WGS sequence"/>
</dbReference>
<dbReference type="AlphaFoldDB" id="A0A0J9E922"/>
<gene>
    <name evidence="1" type="ORF">AIOL_004273</name>
</gene>
<reference evidence="1 2" key="1">
    <citation type="submission" date="2015-06" db="EMBL/GenBank/DDBJ databases">
        <title>Draft genome sequence of an Alphaproteobacteria species associated to the Mediterranean sponge Oscarella lobularis.</title>
        <authorList>
            <person name="Jourda C."/>
            <person name="Santini S."/>
            <person name="Claverie J.-M."/>
        </authorList>
    </citation>
    <scope>NUCLEOTIDE SEQUENCE [LARGE SCALE GENOMIC DNA]</scope>
    <source>
        <strain evidence="1">IGS</strain>
    </source>
</reference>
<evidence type="ECO:0000313" key="2">
    <source>
        <dbReference type="Proteomes" id="UP000037178"/>
    </source>
</evidence>
<sequence>MAACAPPTADLTDPPVDLGDFKLGHNIVVTPDPKLVPGSRRATDEEWKAAMTGAIDARFGRYEDGTRLYHFGISIDAYNLAAIDLPGVPTPKSALGVTVTVWYDAKGAKLNEKPKTITVLGIFSGAGIQPSKQVQLDNLSALAAREIQEWLLENPEWFGIASEPDS</sequence>
<protein>
    <submittedName>
        <fullName evidence="1">Uncharacterized protein</fullName>
    </submittedName>
</protein>